<feature type="non-terminal residue" evidence="1">
    <location>
        <position position="1"/>
    </location>
</feature>
<proteinExistence type="predicted"/>
<sequence>DECCEGKRAGSREAVFCQAVLSFECIIEDDFIN</sequence>
<dbReference type="AlphaFoldDB" id="A0A3B0ZRB1"/>
<dbReference type="EMBL" id="UOFP01000302">
    <property type="protein sequence ID" value="VAW89982.1"/>
    <property type="molecule type" value="Genomic_DNA"/>
</dbReference>
<evidence type="ECO:0000313" key="1">
    <source>
        <dbReference type="EMBL" id="VAW89982.1"/>
    </source>
</evidence>
<organism evidence="1">
    <name type="scientific">hydrothermal vent metagenome</name>
    <dbReference type="NCBI Taxonomy" id="652676"/>
    <lineage>
        <taxon>unclassified sequences</taxon>
        <taxon>metagenomes</taxon>
        <taxon>ecological metagenomes</taxon>
    </lineage>
</organism>
<protein>
    <submittedName>
        <fullName evidence="1">Uncharacterized protein</fullName>
    </submittedName>
</protein>
<reference evidence="1" key="1">
    <citation type="submission" date="2018-06" db="EMBL/GenBank/DDBJ databases">
        <authorList>
            <person name="Zhirakovskaya E."/>
        </authorList>
    </citation>
    <scope>NUCLEOTIDE SEQUENCE</scope>
</reference>
<gene>
    <name evidence="1" type="ORF">MNBD_GAMMA18-1378</name>
</gene>
<accession>A0A3B0ZRB1</accession>
<name>A0A3B0ZRB1_9ZZZZ</name>